<dbReference type="RefSeq" id="WP_143312724.1">
    <property type="nucleotide sequence ID" value="NZ_FUWZ01000001.1"/>
</dbReference>
<protein>
    <submittedName>
        <fullName evidence="1">Uncharacterized protein</fullName>
    </submittedName>
</protein>
<evidence type="ECO:0000313" key="2">
    <source>
        <dbReference type="Proteomes" id="UP000190367"/>
    </source>
</evidence>
<proteinExistence type="predicted"/>
<reference evidence="2" key="1">
    <citation type="submission" date="2017-02" db="EMBL/GenBank/DDBJ databases">
        <authorList>
            <person name="Varghese N."/>
            <person name="Submissions S."/>
        </authorList>
    </citation>
    <scope>NUCLEOTIDE SEQUENCE [LARGE SCALE GENOMIC DNA]</scope>
    <source>
        <strain evidence="2">DSM 22224</strain>
    </source>
</reference>
<name>A0A1T4KNR3_9BACT</name>
<dbReference type="STRING" id="634771.SAMN04488128_101228"/>
<accession>A0A1T4KNR3</accession>
<dbReference type="Proteomes" id="UP000190367">
    <property type="component" value="Unassembled WGS sequence"/>
</dbReference>
<dbReference type="AlphaFoldDB" id="A0A1T4KNR3"/>
<gene>
    <name evidence="1" type="ORF">SAMN04488128_101228</name>
</gene>
<dbReference type="EMBL" id="FUWZ01000001">
    <property type="protein sequence ID" value="SJZ44052.1"/>
    <property type="molecule type" value="Genomic_DNA"/>
</dbReference>
<sequence length="301" mass="34416">MQTAPITPDNPHRPQRKRNALAPLRRMLLDLESKLGVEGPTIYKKLGMRSSIYSTWRRGIVHRPNDPTIYERFKKAYGIDFYLSLGMGEIVIVDKELFESCVQTEQQEIFKEIPQKDAVSTITSLNIIIPRIQAALNANRPFLTKKLGVSSSTYAAYLDGTIRQPRLYTYERCKRELGIDLYLSQGKGDIVIADADIYVACVQESRTRLKPPKTEMPVFVWPFHEALQHIETFLGIDPAVIYIKLGIGKIIYQGWKAGKRRILKENICAKYRMEFGIDLYQSMIDGKIVITDQAAVERCRG</sequence>
<keyword evidence="2" id="KW-1185">Reference proteome</keyword>
<organism evidence="1 2">
    <name type="scientific">Chitinophaga eiseniae</name>
    <dbReference type="NCBI Taxonomy" id="634771"/>
    <lineage>
        <taxon>Bacteria</taxon>
        <taxon>Pseudomonadati</taxon>
        <taxon>Bacteroidota</taxon>
        <taxon>Chitinophagia</taxon>
        <taxon>Chitinophagales</taxon>
        <taxon>Chitinophagaceae</taxon>
        <taxon>Chitinophaga</taxon>
    </lineage>
</organism>
<evidence type="ECO:0000313" key="1">
    <source>
        <dbReference type="EMBL" id="SJZ44052.1"/>
    </source>
</evidence>